<dbReference type="EC" id="3.2.1.52" evidence="3"/>
<comment type="caution">
    <text evidence="8">The sequence shown here is derived from an EMBL/GenBank/DDBJ whole genome shotgun (WGS) entry which is preliminary data.</text>
</comment>
<reference evidence="9" key="1">
    <citation type="journal article" date="2014" name="Sci. Data">
        <title>Genomes of diverse isolates of the marine cyanobacterium Prochlorococcus.</title>
        <authorList>
            <person name="Biller S."/>
            <person name="Berube P."/>
            <person name="Thompson J."/>
            <person name="Kelly L."/>
            <person name="Roggensack S."/>
            <person name="Awad L."/>
            <person name="Roache-Johnson K."/>
            <person name="Ding H."/>
            <person name="Giovannoni S.J."/>
            <person name="Moore L.R."/>
            <person name="Chisholm S.W."/>
        </authorList>
    </citation>
    <scope>NUCLEOTIDE SEQUENCE [LARGE SCALE GENOMIC DNA]</scope>
    <source>
        <strain evidence="9">PAC1</strain>
    </source>
</reference>
<dbReference type="Proteomes" id="UP000030392">
    <property type="component" value="Unassembled WGS sequence"/>
</dbReference>
<dbReference type="GO" id="GO:0009254">
    <property type="term" value="P:peptidoglycan turnover"/>
    <property type="evidence" value="ECO:0007669"/>
    <property type="project" value="TreeGrafter"/>
</dbReference>
<dbReference type="PANTHER" id="PTHR30480">
    <property type="entry name" value="BETA-HEXOSAMINIDASE-RELATED"/>
    <property type="match status" value="1"/>
</dbReference>
<dbReference type="Gene3D" id="3.40.50.10870">
    <property type="entry name" value="Glycosyl hydrolase family 3"/>
    <property type="match status" value="1"/>
</dbReference>
<dbReference type="InterPro" id="IPR050226">
    <property type="entry name" value="NagZ_Beta-hexosaminidase"/>
</dbReference>
<sequence length="544" mass="61652">MNKSDLRRQVAELFIVRASGFNLDSQRLYPNLEESNSNLKRLLEEGVGGVIFLGGTVKELEIRCNVLKKWSGKPLLLCADIEEGVGQRFYGGTKFIPPMGIAQIYKKDYNLAISIAEKIGYFTGKEAKNIGLNWLLAPVCDINNNSNNPVINLRAWGEEPEIVKSLTCAFHRGVSRSKMLTCAKHFPGHGNSEVDSHLDLPEIRNDLSELEKFELIPFISLINQGVNSVMIGHLLFSKIDPIYPATLSKRLVTDLLRIKLNYDGLVVSDALVMNAISNKYGSGESAVKAFDAGIDLIMMPKDIDEAINSLTDAVYSEKISLKRLQISRERRKKQLDLISNENDLKKEELKNQNIKNKFSLDAYKFSKLIIKNTIFVRKESSIKAEVNDINLIQIDDFDQVSNKFFPALDLPKAVGFQNLIIHPLGISPWQKNNRKFLELGRFGNSKILIQLFVRGKPFIGLDYDNYHWIDALKSLEIEERLSGIIIYGCPYLYEKVKQTIHESIPLAYSPSQIEEAQNQILSRILQSKIVQKEIDKKLSKEFTD</sequence>
<evidence type="ECO:0000313" key="8">
    <source>
        <dbReference type="EMBL" id="KGG21736.1"/>
    </source>
</evidence>
<dbReference type="Gene3D" id="3.20.20.300">
    <property type="entry name" value="Glycoside hydrolase, family 3, N-terminal domain"/>
    <property type="match status" value="1"/>
</dbReference>
<dbReference type="PANTHER" id="PTHR30480:SF13">
    <property type="entry name" value="BETA-HEXOSAMINIDASE"/>
    <property type="match status" value="1"/>
</dbReference>
<dbReference type="InterPro" id="IPR036962">
    <property type="entry name" value="Glyco_hydro_3_N_sf"/>
</dbReference>
<dbReference type="InterPro" id="IPR017853">
    <property type="entry name" value="GH"/>
</dbReference>
<dbReference type="EMBL" id="JNAX01000005">
    <property type="protein sequence ID" value="KGG21736.1"/>
    <property type="molecule type" value="Genomic_DNA"/>
</dbReference>
<comment type="similarity">
    <text evidence="2">Belongs to the glycosyl hydrolase 3 family.</text>
</comment>
<gene>
    <name evidence="8" type="ORF">EV03_0475</name>
</gene>
<dbReference type="AlphaFoldDB" id="A0A0A2C5V0"/>
<proteinExistence type="inferred from homology"/>
<dbReference type="InterPro" id="IPR041518">
    <property type="entry name" value="Bac_GH3_C"/>
</dbReference>
<evidence type="ECO:0000256" key="2">
    <source>
        <dbReference type="ARBA" id="ARBA00005336"/>
    </source>
</evidence>
<dbReference type="Pfam" id="PF18034">
    <property type="entry name" value="Bac_GH3_C"/>
    <property type="match status" value="1"/>
</dbReference>
<dbReference type="GO" id="GO:0005975">
    <property type="term" value="P:carbohydrate metabolic process"/>
    <property type="evidence" value="ECO:0007669"/>
    <property type="project" value="InterPro"/>
</dbReference>
<dbReference type="Pfam" id="PF00933">
    <property type="entry name" value="Glyco_hydro_3"/>
    <property type="match status" value="1"/>
</dbReference>
<comment type="catalytic activity">
    <reaction evidence="1">
        <text>Hydrolysis of terminal non-reducing N-acetyl-D-hexosamine residues in N-acetyl-beta-D-hexosaminides.</text>
        <dbReference type="EC" id="3.2.1.52"/>
    </reaction>
</comment>
<dbReference type="SUPFAM" id="SSF51445">
    <property type="entry name" value="(Trans)glycosidases"/>
    <property type="match status" value="1"/>
</dbReference>
<evidence type="ECO:0000256" key="5">
    <source>
        <dbReference type="ARBA" id="ARBA00023295"/>
    </source>
</evidence>
<name>A0A0A2C5V0_PROMR</name>
<feature type="domain" description="Bacterial Glycosyl hydrolase family 3 C-terminal" evidence="7">
    <location>
        <begin position="382"/>
        <end position="526"/>
    </location>
</feature>
<evidence type="ECO:0000259" key="6">
    <source>
        <dbReference type="Pfam" id="PF00933"/>
    </source>
</evidence>
<organism evidence="8 9">
    <name type="scientific">Prochlorococcus marinus str. PAC1</name>
    <dbReference type="NCBI Taxonomy" id="59924"/>
    <lineage>
        <taxon>Bacteria</taxon>
        <taxon>Bacillati</taxon>
        <taxon>Cyanobacteriota</taxon>
        <taxon>Cyanophyceae</taxon>
        <taxon>Synechococcales</taxon>
        <taxon>Prochlorococcaceae</taxon>
        <taxon>Prochlorococcus</taxon>
    </lineage>
</organism>
<dbReference type="RefSeq" id="WP_036904748.1">
    <property type="nucleotide sequence ID" value="NZ_CP138967.1"/>
</dbReference>
<accession>A0A0A2C5V0</accession>
<evidence type="ECO:0000256" key="1">
    <source>
        <dbReference type="ARBA" id="ARBA00001231"/>
    </source>
</evidence>
<dbReference type="GO" id="GO:0004563">
    <property type="term" value="F:beta-N-acetylhexosaminidase activity"/>
    <property type="evidence" value="ECO:0007669"/>
    <property type="project" value="UniProtKB-EC"/>
</dbReference>
<evidence type="ECO:0000313" key="9">
    <source>
        <dbReference type="Proteomes" id="UP000030392"/>
    </source>
</evidence>
<evidence type="ECO:0000256" key="4">
    <source>
        <dbReference type="ARBA" id="ARBA00022801"/>
    </source>
</evidence>
<evidence type="ECO:0000259" key="7">
    <source>
        <dbReference type="Pfam" id="PF18034"/>
    </source>
</evidence>
<evidence type="ECO:0000256" key="3">
    <source>
        <dbReference type="ARBA" id="ARBA00012663"/>
    </source>
</evidence>
<keyword evidence="4 8" id="KW-0378">Hydrolase</keyword>
<feature type="domain" description="Glycoside hydrolase family 3 N-terminal" evidence="6">
    <location>
        <begin position="8"/>
        <end position="330"/>
    </location>
</feature>
<keyword evidence="5 8" id="KW-0326">Glycosidase</keyword>
<dbReference type="InterPro" id="IPR001764">
    <property type="entry name" value="Glyco_hydro_3_N"/>
</dbReference>
<protein>
    <recommendedName>
        <fullName evidence="3">beta-N-acetylhexosaminidase</fullName>
        <ecNumber evidence="3">3.2.1.52</ecNumber>
    </recommendedName>
</protein>